<feature type="region of interest" description="Disordered" evidence="2">
    <location>
        <begin position="657"/>
        <end position="690"/>
    </location>
</feature>
<organism evidence="4 5">
    <name type="scientific">Roridomyces roridus</name>
    <dbReference type="NCBI Taxonomy" id="1738132"/>
    <lineage>
        <taxon>Eukaryota</taxon>
        <taxon>Fungi</taxon>
        <taxon>Dikarya</taxon>
        <taxon>Basidiomycota</taxon>
        <taxon>Agaricomycotina</taxon>
        <taxon>Agaricomycetes</taxon>
        <taxon>Agaricomycetidae</taxon>
        <taxon>Agaricales</taxon>
        <taxon>Marasmiineae</taxon>
        <taxon>Mycenaceae</taxon>
        <taxon>Roridomyces</taxon>
    </lineage>
</organism>
<evidence type="ECO:0000256" key="1">
    <source>
        <dbReference type="ARBA" id="ARBA00023242"/>
    </source>
</evidence>
<evidence type="ECO:0000256" key="2">
    <source>
        <dbReference type="SAM" id="MobiDB-lite"/>
    </source>
</evidence>
<name>A0AAD7CCV8_9AGAR</name>
<protein>
    <submittedName>
        <fullName evidence="4">Fungal-specific transcription factor domain-containing protein</fullName>
    </submittedName>
</protein>
<feature type="compositionally biased region" description="Low complexity" evidence="2">
    <location>
        <begin position="665"/>
        <end position="676"/>
    </location>
</feature>
<feature type="compositionally biased region" description="Polar residues" evidence="2">
    <location>
        <begin position="46"/>
        <end position="61"/>
    </location>
</feature>
<sequence>MADSEVVVVPGSKRRRLRGSCDICKQRKSDSAQMPGGRCSNCVAFNSDTRTGAAGSKTSEATKGRKPKSAKEHVADIVIQATAYIPDTEVRHVLLDVARYARDLENRLPQQHQPSPAPSLSSTSTSTDTAPASPETHTPHIKQEDEDDFDVNGILTERFDRFRLESDAQRYFGKSSHFELINAAIGIQEKCTEMERIETAAPVKRPEYWFSEWEHEYLTMEPAHPALRFPDPDLLQTLITLFFDKFNIVFCLLHRPTFERSVAAGLHLSNYHFACTVLAVCAVAARYSDDPRVIFPGTGNTKLSSGWSYYRQLPVLKKPLTRACTLYEAQTICLAVFYIQGSSSPDGCWTLGGTGLRWAQEVGAHRRTRFEDKVEAEHWKRVFWVLLCIDTLTSTFCGRPRAISSSDYDVDLPIDCDDEYWEADEPFKQPSGKPSSASFAIAYFKLIEILGTAQRTIYQENPKEKERGGGEWMQGAIANLDSALNEWIDQIPAHLRWDPHMSDPVFVTQSAMLYASYYHIQIQIHRIFLSKSPERGTPPCNGYASLAICANSARACSHVMDTTNKRGFLFPPYILSAVFDASLVILLSVWGGRYVGITVDPQKCLEDVGMCLRVFKVYETRWQIAGRQHDIITEFLSAANMNMPYTSNPLKRRRELDPVPELEQSSSSHSSPSSNSQATPPDSSDLDPSFFNLTLPMHTQDLGRLPMYEPFNFNADSMPTLSVYHPPYPDEEIALPLDIQNIMAPGYDEANGTSPALNVGKDVWDDWGKYLMNVEDIMHSFGSGNNSVG</sequence>
<feature type="compositionally biased region" description="Low complexity" evidence="2">
    <location>
        <begin position="118"/>
        <end position="136"/>
    </location>
</feature>
<dbReference type="InterPro" id="IPR050987">
    <property type="entry name" value="AtrR-like"/>
</dbReference>
<dbReference type="CDD" id="cd12148">
    <property type="entry name" value="fungal_TF_MHR"/>
    <property type="match status" value="1"/>
</dbReference>
<dbReference type="SMART" id="SM00906">
    <property type="entry name" value="Fungal_trans"/>
    <property type="match status" value="1"/>
</dbReference>
<dbReference type="InterPro" id="IPR001138">
    <property type="entry name" value="Zn2Cys6_DnaBD"/>
</dbReference>
<dbReference type="CDD" id="cd00067">
    <property type="entry name" value="GAL4"/>
    <property type="match status" value="1"/>
</dbReference>
<evidence type="ECO:0000313" key="5">
    <source>
        <dbReference type="Proteomes" id="UP001221142"/>
    </source>
</evidence>
<gene>
    <name evidence="4" type="ORF">FB45DRAFT_898684</name>
</gene>
<dbReference type="InterPro" id="IPR007219">
    <property type="entry name" value="XnlR_reg_dom"/>
</dbReference>
<dbReference type="PANTHER" id="PTHR46910:SF38">
    <property type="entry name" value="ZN(2)-C6 FUNGAL-TYPE DOMAIN-CONTAINING PROTEIN"/>
    <property type="match status" value="1"/>
</dbReference>
<comment type="caution">
    <text evidence="4">The sequence shown here is derived from an EMBL/GenBank/DDBJ whole genome shotgun (WGS) entry which is preliminary data.</text>
</comment>
<feature type="region of interest" description="Disordered" evidence="2">
    <location>
        <begin position="107"/>
        <end position="149"/>
    </location>
</feature>
<accession>A0AAD7CCV8</accession>
<dbReference type="GO" id="GO:0006351">
    <property type="term" value="P:DNA-templated transcription"/>
    <property type="evidence" value="ECO:0007669"/>
    <property type="project" value="InterPro"/>
</dbReference>
<dbReference type="GO" id="GO:0000981">
    <property type="term" value="F:DNA-binding transcription factor activity, RNA polymerase II-specific"/>
    <property type="evidence" value="ECO:0007669"/>
    <property type="project" value="InterPro"/>
</dbReference>
<dbReference type="AlphaFoldDB" id="A0AAD7CCV8"/>
<feature type="domain" description="Xylanolytic transcriptional activator regulatory" evidence="3">
    <location>
        <begin position="348"/>
        <end position="419"/>
    </location>
</feature>
<feature type="region of interest" description="Disordered" evidence="2">
    <location>
        <begin position="46"/>
        <end position="71"/>
    </location>
</feature>
<keyword evidence="1" id="KW-0539">Nucleus</keyword>
<evidence type="ECO:0000259" key="3">
    <source>
        <dbReference type="SMART" id="SM00906"/>
    </source>
</evidence>
<dbReference type="Proteomes" id="UP001221142">
    <property type="component" value="Unassembled WGS sequence"/>
</dbReference>
<keyword evidence="5" id="KW-1185">Reference proteome</keyword>
<dbReference type="GO" id="GO:0003677">
    <property type="term" value="F:DNA binding"/>
    <property type="evidence" value="ECO:0007669"/>
    <property type="project" value="InterPro"/>
</dbReference>
<proteinExistence type="predicted"/>
<reference evidence="4" key="1">
    <citation type="submission" date="2023-03" db="EMBL/GenBank/DDBJ databases">
        <title>Massive genome expansion in bonnet fungi (Mycena s.s.) driven by repeated elements and novel gene families across ecological guilds.</title>
        <authorList>
            <consortium name="Lawrence Berkeley National Laboratory"/>
            <person name="Harder C.B."/>
            <person name="Miyauchi S."/>
            <person name="Viragh M."/>
            <person name="Kuo A."/>
            <person name="Thoen E."/>
            <person name="Andreopoulos B."/>
            <person name="Lu D."/>
            <person name="Skrede I."/>
            <person name="Drula E."/>
            <person name="Henrissat B."/>
            <person name="Morin E."/>
            <person name="Kohler A."/>
            <person name="Barry K."/>
            <person name="LaButti K."/>
            <person name="Morin E."/>
            <person name="Salamov A."/>
            <person name="Lipzen A."/>
            <person name="Mereny Z."/>
            <person name="Hegedus B."/>
            <person name="Baldrian P."/>
            <person name="Stursova M."/>
            <person name="Weitz H."/>
            <person name="Taylor A."/>
            <person name="Grigoriev I.V."/>
            <person name="Nagy L.G."/>
            <person name="Martin F."/>
            <person name="Kauserud H."/>
        </authorList>
    </citation>
    <scope>NUCLEOTIDE SEQUENCE</scope>
    <source>
        <strain evidence="4">9284</strain>
    </source>
</reference>
<dbReference type="EMBL" id="JARKIF010000003">
    <property type="protein sequence ID" value="KAJ7644795.1"/>
    <property type="molecule type" value="Genomic_DNA"/>
</dbReference>
<evidence type="ECO:0000313" key="4">
    <source>
        <dbReference type="EMBL" id="KAJ7644795.1"/>
    </source>
</evidence>
<dbReference type="GO" id="GO:0008270">
    <property type="term" value="F:zinc ion binding"/>
    <property type="evidence" value="ECO:0007669"/>
    <property type="project" value="InterPro"/>
</dbReference>
<dbReference type="Pfam" id="PF04082">
    <property type="entry name" value="Fungal_trans"/>
    <property type="match status" value="1"/>
</dbReference>
<dbReference type="PANTHER" id="PTHR46910">
    <property type="entry name" value="TRANSCRIPTION FACTOR PDR1"/>
    <property type="match status" value="1"/>
</dbReference>